<feature type="region of interest" description="Disordered" evidence="3">
    <location>
        <begin position="1"/>
        <end position="28"/>
    </location>
</feature>
<dbReference type="InterPro" id="IPR055414">
    <property type="entry name" value="LRR_R13L4/SHOC2-like"/>
</dbReference>
<dbReference type="Pfam" id="PF23282">
    <property type="entry name" value="WHD_ROQ1"/>
    <property type="match status" value="1"/>
</dbReference>
<feature type="domain" description="Disease resistance R13L4/SHOC-2-like LRR" evidence="6">
    <location>
        <begin position="1156"/>
        <end position="1226"/>
    </location>
</feature>
<evidence type="ECO:0000256" key="1">
    <source>
        <dbReference type="ARBA" id="ARBA00022614"/>
    </source>
</evidence>
<dbReference type="InterPro" id="IPR003591">
    <property type="entry name" value="Leu-rich_rpt_typical-subtyp"/>
</dbReference>
<dbReference type="SMART" id="SM00369">
    <property type="entry name" value="LRR_TYP"/>
    <property type="match status" value="9"/>
</dbReference>
<dbReference type="PANTHER" id="PTHR16083">
    <property type="entry name" value="LEUCINE RICH REPEAT CONTAINING PROTEIN"/>
    <property type="match status" value="1"/>
</dbReference>
<keyword evidence="8" id="KW-1185">Reference proteome</keyword>
<evidence type="ECO:0000313" key="8">
    <source>
        <dbReference type="Proteomes" id="UP001497522"/>
    </source>
</evidence>
<dbReference type="InterPro" id="IPR002182">
    <property type="entry name" value="NB-ARC"/>
</dbReference>
<feature type="domain" description="Disease resistance R13L4/SHOC-2-like LRR" evidence="6">
    <location>
        <begin position="1012"/>
        <end position="1083"/>
    </location>
</feature>
<dbReference type="Pfam" id="PF00560">
    <property type="entry name" value="LRR_1"/>
    <property type="match status" value="1"/>
</dbReference>
<feature type="domain" description="Disease resistance protein Roq1-like winged-helix" evidence="5">
    <location>
        <begin position="593"/>
        <end position="656"/>
    </location>
</feature>
<evidence type="ECO:0000259" key="4">
    <source>
        <dbReference type="Pfam" id="PF00931"/>
    </source>
</evidence>
<dbReference type="Gene3D" id="3.80.10.10">
    <property type="entry name" value="Ribonuclease Inhibitor"/>
    <property type="match status" value="5"/>
</dbReference>
<feature type="non-terminal residue" evidence="7">
    <location>
        <position position="1324"/>
    </location>
</feature>
<dbReference type="Pfam" id="PF23598">
    <property type="entry name" value="LRR_14"/>
    <property type="match status" value="4"/>
</dbReference>
<dbReference type="SUPFAM" id="SSF52540">
    <property type="entry name" value="P-loop containing nucleoside triphosphate hydrolases"/>
    <property type="match status" value="1"/>
</dbReference>
<name>A0ABP1BZY6_9BRYO</name>
<dbReference type="InterPro" id="IPR001611">
    <property type="entry name" value="Leu-rich_rpt"/>
</dbReference>
<evidence type="ECO:0000313" key="7">
    <source>
        <dbReference type="EMBL" id="CAK9882040.1"/>
    </source>
</evidence>
<feature type="domain" description="NB-ARC" evidence="4">
    <location>
        <begin position="359"/>
        <end position="515"/>
    </location>
</feature>
<dbReference type="InterPro" id="IPR027417">
    <property type="entry name" value="P-loop_NTPase"/>
</dbReference>
<dbReference type="SUPFAM" id="SSF52058">
    <property type="entry name" value="L domain-like"/>
    <property type="match status" value="3"/>
</dbReference>
<protein>
    <submittedName>
        <fullName evidence="7">Uncharacterized protein</fullName>
    </submittedName>
</protein>
<dbReference type="PRINTS" id="PR00364">
    <property type="entry name" value="DISEASERSIST"/>
</dbReference>
<dbReference type="InterPro" id="IPR058192">
    <property type="entry name" value="WHD_ROQ1-like"/>
</dbReference>
<accession>A0ABP1BZY6</accession>
<dbReference type="Proteomes" id="UP001497522">
    <property type="component" value="Chromosome 8"/>
</dbReference>
<dbReference type="Gene3D" id="1.10.8.430">
    <property type="entry name" value="Helical domain of apoptotic protease-activating factors"/>
    <property type="match status" value="1"/>
</dbReference>
<sequence length="1324" mass="149645">MEQEPKGWENCDPSPFGEPSSIETHVSTPPPLGLASVDPIQEIIQVHNVYPNDGILKHPDLVIIFFHGIVPRNKVGLAWKETWTSSPTNGKENIFWPERWLPNDIGNNVQILSLSYNTNIFEVHDDVTEIGKNLLHSLVVNSRYATLWIAPIVLVGYSFGGLVLKSLVVDVHKRIYQKVANEYDIRIKTNCKRFLENLKGTIFYGVLHTCGPRELLEYFIGQSQEMNSIDKKLIKAQPNLLNNIESFNRQMEQLTVDFGHAIEANVNIYAFVEGKPFNQNGEVLVPYASAQRLSGNNNYKVEDATHLTICQPCTKEHISYSKMVECLNACLKKSTQFPKLPQWEVGLERKAIDINNLLQKLPIVSLVGMGGIGKTTLSKKVYHLFHDKYDKFSFLEDVKSKPIEDVQKQLLKDLCGRKMTKEEDINDDDLHSIRNCMILKKVLVVVDDVGTRENLIALQVLAIEGKQNGIVSSNVIVTCRNWQILEGHLSENGKMDVAPLNMEEAKELFLFQAFRITKVVKEGFEVIFDEIVQACDGLPLSLEVMGGFLHTKQQLEIWKDVLQRLRNAEALDGGKDDKLWRSLQISYEDLQATERNMFLDIACYFCGLNEQMIIQIWDSQSSPQLGLRNLKDRSLVKLSENGNLVMHDQLRDMGRKFATIEEKNRLWDSKKKSFLCLQHKEVAKKMEGIFLNGNDNLPLSLFKNLEFPSLRLLHMIEMEPKFVEVFIQRQNVQCLQWLCLDISKIKKLPNDLVHCFHLHVLDLSQCHNLKKLPKSIGKLTALQTLDLSWCLKLKELPTSIGQLTTLQLTTLQELDLSRCSKLKELPTSIGQLIALQKLNLEGCYRLKELPTSIDQLTSLQTLKLSMCYKLKELPTSIGQLTALQKLDLSRCSELKEVPTSIGQLTTLQKLYLFQCFELKELPTSIGHLMALQKLNLDECFKLKELPTSIGQLTALQELDLSRYSKLKELPTSINQLTTLQKLDLEKCSKLKELPTSIGQLTSLQELDLSRCSELKELPTSIGQLTALQKLNLDECSKLKELPTSIYQLTTLQTLKLSMCSKLKGVPTSIDQLTALQELDLSRCSELKELPTSIGQLTALQKLNLDECSKLKELPTSIYQLMTLQTLKLSMCSKLKGLPTSINQLIALQELDLSRCSELKELPTSIGQLTALQKLNLDECSKLKELPTSIYQLTTLQTLKLSMCSKLKGVPTSIDQLTALQELDLSRCFELKELPTSIGQLTILQELNLSACSELKELPTSIGQLTALQKLNLSQCSELEKLPASIGQLMALQELDLSFCSKLKELPTSIGQLTTLQALKLSMCF</sequence>
<evidence type="ECO:0000259" key="6">
    <source>
        <dbReference type="Pfam" id="PF23598"/>
    </source>
</evidence>
<dbReference type="Gene3D" id="3.40.50.300">
    <property type="entry name" value="P-loop containing nucleotide triphosphate hydrolases"/>
    <property type="match status" value="1"/>
</dbReference>
<keyword evidence="1" id="KW-0433">Leucine-rich repeat</keyword>
<dbReference type="EMBL" id="OZ023709">
    <property type="protein sequence ID" value="CAK9882040.1"/>
    <property type="molecule type" value="Genomic_DNA"/>
</dbReference>
<gene>
    <name evidence="7" type="ORF">CSSPJE1EN2_LOCUS23396</name>
</gene>
<dbReference type="InterPro" id="IPR042197">
    <property type="entry name" value="Apaf_helical"/>
</dbReference>
<evidence type="ECO:0000256" key="3">
    <source>
        <dbReference type="SAM" id="MobiDB-lite"/>
    </source>
</evidence>
<keyword evidence="2" id="KW-0677">Repeat</keyword>
<reference evidence="7" key="1">
    <citation type="submission" date="2024-03" db="EMBL/GenBank/DDBJ databases">
        <authorList>
            <consortium name="ELIXIR-Norway"/>
            <consortium name="Elixir Norway"/>
        </authorList>
    </citation>
    <scope>NUCLEOTIDE SEQUENCE</scope>
</reference>
<dbReference type="Pfam" id="PF00931">
    <property type="entry name" value="NB-ARC"/>
    <property type="match status" value="1"/>
</dbReference>
<proteinExistence type="predicted"/>
<feature type="domain" description="Disease resistance R13L4/SHOC-2-like LRR" evidence="6">
    <location>
        <begin position="1229"/>
        <end position="1321"/>
    </location>
</feature>
<feature type="domain" description="Disease resistance R13L4/SHOC-2-like LRR" evidence="6">
    <location>
        <begin position="925"/>
        <end position="1011"/>
    </location>
</feature>
<organism evidence="7 8">
    <name type="scientific">Sphagnum jensenii</name>
    <dbReference type="NCBI Taxonomy" id="128206"/>
    <lineage>
        <taxon>Eukaryota</taxon>
        <taxon>Viridiplantae</taxon>
        <taxon>Streptophyta</taxon>
        <taxon>Embryophyta</taxon>
        <taxon>Bryophyta</taxon>
        <taxon>Sphagnophytina</taxon>
        <taxon>Sphagnopsida</taxon>
        <taxon>Sphagnales</taxon>
        <taxon>Sphagnaceae</taxon>
        <taxon>Sphagnum</taxon>
    </lineage>
</organism>
<evidence type="ECO:0000259" key="5">
    <source>
        <dbReference type="Pfam" id="PF23282"/>
    </source>
</evidence>
<dbReference type="InterPro" id="IPR032675">
    <property type="entry name" value="LRR_dom_sf"/>
</dbReference>
<dbReference type="PANTHER" id="PTHR16083:SF25">
    <property type="entry name" value="C-JID DOMAIN-CONTAINING PROTEIN"/>
    <property type="match status" value="1"/>
</dbReference>
<evidence type="ECO:0000256" key="2">
    <source>
        <dbReference type="ARBA" id="ARBA00022737"/>
    </source>
</evidence>